<dbReference type="PROSITE" id="PS50932">
    <property type="entry name" value="HTH_LACI_2"/>
    <property type="match status" value="1"/>
</dbReference>
<evidence type="ECO:0000256" key="3">
    <source>
        <dbReference type="ARBA" id="ARBA00023163"/>
    </source>
</evidence>
<proteinExistence type="predicted"/>
<protein>
    <submittedName>
        <fullName evidence="5">DNA-binding LacI/PurR family transcriptional regulator</fullName>
    </submittedName>
</protein>
<evidence type="ECO:0000256" key="1">
    <source>
        <dbReference type="ARBA" id="ARBA00023015"/>
    </source>
</evidence>
<dbReference type="SMART" id="SM00354">
    <property type="entry name" value="HTH_LACI"/>
    <property type="match status" value="1"/>
</dbReference>
<name>A0A0B2B2F4_9ACTN</name>
<dbReference type="RefSeq" id="WP_039363657.1">
    <property type="nucleotide sequence ID" value="NZ_PGEZ01000001.1"/>
</dbReference>
<comment type="caution">
    <text evidence="5">The sequence shown here is derived from an EMBL/GenBank/DDBJ whole genome shotgun (WGS) entry which is preliminary data.</text>
</comment>
<dbReference type="Pfam" id="PF00356">
    <property type="entry name" value="LacI"/>
    <property type="match status" value="1"/>
</dbReference>
<keyword evidence="1" id="KW-0805">Transcription regulation</keyword>
<dbReference type="Gene3D" id="3.40.50.2300">
    <property type="match status" value="2"/>
</dbReference>
<dbReference type="SUPFAM" id="SSF53822">
    <property type="entry name" value="Periplasmic binding protein-like I"/>
    <property type="match status" value="1"/>
</dbReference>
<sequence length="346" mass="36425">MSDESPVRPGAPRPTLEQVAARAGVGRGTASRVINGSPSVSARTREAVMQAVDELGYVPNQAARSLVTRRTGAIALVIAEPEERLFSEPFFAGVVRGISEAADEAGRQLVLVLARGSGRTAEPATYLSPQHVDGVLLLSQHAGDPLPGVLRERGLELVLGGRPADPDGLPYVDVDNTGGARTAVEHLLQRGRRRIVTVAGPQDMTAAEDRLAGYRTTLADAGLQVHDSDVAEGDFTEQGGLVATRRLLEQVPDLDAVFAASDPMAVGAIRALREAGRRVPQDVAVIGFDDSTMAAMTDPPLTTIAQPVDRIGHELVAMLLSRIAPGDATPAPMVELPTTLVIREST</sequence>
<dbReference type="CDD" id="cd01392">
    <property type="entry name" value="HTH_LacI"/>
    <property type="match status" value="1"/>
</dbReference>
<evidence type="ECO:0000313" key="5">
    <source>
        <dbReference type="EMBL" id="PJJ57890.1"/>
    </source>
</evidence>
<evidence type="ECO:0000313" key="6">
    <source>
        <dbReference type="Proteomes" id="UP000230842"/>
    </source>
</evidence>
<dbReference type="AlphaFoldDB" id="A0A0B2B2F4"/>
<dbReference type="PANTHER" id="PTHR30146">
    <property type="entry name" value="LACI-RELATED TRANSCRIPTIONAL REPRESSOR"/>
    <property type="match status" value="1"/>
</dbReference>
<dbReference type="Pfam" id="PF13377">
    <property type="entry name" value="Peripla_BP_3"/>
    <property type="match status" value="1"/>
</dbReference>
<organism evidence="5 6">
    <name type="scientific">Mumia flava</name>
    <dbReference type="NCBI Taxonomy" id="1348852"/>
    <lineage>
        <taxon>Bacteria</taxon>
        <taxon>Bacillati</taxon>
        <taxon>Actinomycetota</taxon>
        <taxon>Actinomycetes</taxon>
        <taxon>Propionibacteriales</taxon>
        <taxon>Nocardioidaceae</taxon>
        <taxon>Mumia</taxon>
    </lineage>
</organism>
<dbReference type="GO" id="GO:0000976">
    <property type="term" value="F:transcription cis-regulatory region binding"/>
    <property type="evidence" value="ECO:0007669"/>
    <property type="project" value="TreeGrafter"/>
</dbReference>
<keyword evidence="3" id="KW-0804">Transcription</keyword>
<feature type="domain" description="HTH lacI-type" evidence="4">
    <location>
        <begin position="14"/>
        <end position="68"/>
    </location>
</feature>
<reference evidence="5 6" key="1">
    <citation type="submission" date="2017-11" db="EMBL/GenBank/DDBJ databases">
        <title>Genomic Encyclopedia of Archaeal and Bacterial Type Strains, Phase II (KMG-II): From Individual Species to Whole Genera.</title>
        <authorList>
            <person name="Goeker M."/>
        </authorList>
    </citation>
    <scope>NUCLEOTIDE SEQUENCE [LARGE SCALE GENOMIC DNA]</scope>
    <source>
        <strain evidence="5 6">DSM 27763</strain>
    </source>
</reference>
<keyword evidence="2 5" id="KW-0238">DNA-binding</keyword>
<dbReference type="EMBL" id="PGEZ01000001">
    <property type="protein sequence ID" value="PJJ57890.1"/>
    <property type="molecule type" value="Genomic_DNA"/>
</dbReference>
<dbReference type="InterPro" id="IPR010982">
    <property type="entry name" value="Lambda_DNA-bd_dom_sf"/>
</dbReference>
<keyword evidence="6" id="KW-1185">Reference proteome</keyword>
<evidence type="ECO:0000259" key="4">
    <source>
        <dbReference type="PROSITE" id="PS50932"/>
    </source>
</evidence>
<gene>
    <name evidence="5" type="ORF">CLV56_2129</name>
</gene>
<dbReference type="OrthoDB" id="4268837at2"/>
<dbReference type="Proteomes" id="UP000230842">
    <property type="component" value="Unassembled WGS sequence"/>
</dbReference>
<dbReference type="GO" id="GO:0003700">
    <property type="term" value="F:DNA-binding transcription factor activity"/>
    <property type="evidence" value="ECO:0007669"/>
    <property type="project" value="TreeGrafter"/>
</dbReference>
<accession>A0A0B2B2F4</accession>
<dbReference type="InterPro" id="IPR046335">
    <property type="entry name" value="LacI/GalR-like_sensor"/>
</dbReference>
<dbReference type="SUPFAM" id="SSF47413">
    <property type="entry name" value="lambda repressor-like DNA-binding domains"/>
    <property type="match status" value="1"/>
</dbReference>
<dbReference type="Gene3D" id="1.10.260.40">
    <property type="entry name" value="lambda repressor-like DNA-binding domains"/>
    <property type="match status" value="1"/>
</dbReference>
<dbReference type="InterPro" id="IPR028082">
    <property type="entry name" value="Peripla_BP_I"/>
</dbReference>
<evidence type="ECO:0000256" key="2">
    <source>
        <dbReference type="ARBA" id="ARBA00023125"/>
    </source>
</evidence>
<dbReference type="PANTHER" id="PTHR30146:SF109">
    <property type="entry name" value="HTH-TYPE TRANSCRIPTIONAL REGULATOR GALS"/>
    <property type="match status" value="1"/>
</dbReference>
<dbReference type="CDD" id="cd06267">
    <property type="entry name" value="PBP1_LacI_sugar_binding-like"/>
    <property type="match status" value="1"/>
</dbReference>
<dbReference type="InterPro" id="IPR000843">
    <property type="entry name" value="HTH_LacI"/>
</dbReference>